<accession>A0A4P7C4E0</accession>
<keyword evidence="2" id="KW-1185">Reference proteome</keyword>
<organism evidence="1 2">
    <name type="scientific">Nitrosococcus wardiae</name>
    <dbReference type="NCBI Taxonomy" id="1814290"/>
    <lineage>
        <taxon>Bacteria</taxon>
        <taxon>Pseudomonadati</taxon>
        <taxon>Pseudomonadota</taxon>
        <taxon>Gammaproteobacteria</taxon>
        <taxon>Chromatiales</taxon>
        <taxon>Chromatiaceae</taxon>
        <taxon>Nitrosococcus</taxon>
    </lineage>
</organism>
<proteinExistence type="predicted"/>
<evidence type="ECO:0000313" key="2">
    <source>
        <dbReference type="Proteomes" id="UP000294325"/>
    </source>
</evidence>
<dbReference type="KEGG" id="nwr:E3U44_07560"/>
<evidence type="ECO:0000313" key="1">
    <source>
        <dbReference type="EMBL" id="QBQ56494.1"/>
    </source>
</evidence>
<dbReference type="AlphaFoldDB" id="A0A4P7C4E0"/>
<dbReference type="Proteomes" id="UP000294325">
    <property type="component" value="Chromosome"/>
</dbReference>
<name>A0A4P7C4E0_9GAMM</name>
<sequence length="88" mass="10261">MVVLAWRIPQRNKCTLECRILDETLVYCLRSERCFLLNKTATEIWNACNGQRSIAEIIRCLGQPEDDVMQMIISLWDQGLLEVDQAFQ</sequence>
<dbReference type="EMBL" id="CP038033">
    <property type="protein sequence ID" value="QBQ56494.1"/>
    <property type="molecule type" value="Genomic_DNA"/>
</dbReference>
<dbReference type="Pfam" id="PF05402">
    <property type="entry name" value="PqqD"/>
    <property type="match status" value="1"/>
</dbReference>
<dbReference type="InterPro" id="IPR008792">
    <property type="entry name" value="PQQD"/>
</dbReference>
<gene>
    <name evidence="1" type="ORF">E3U44_07560</name>
</gene>
<dbReference type="InterPro" id="IPR041881">
    <property type="entry name" value="PqqD_sf"/>
</dbReference>
<dbReference type="OrthoDB" id="7995890at2"/>
<protein>
    <submittedName>
        <fullName evidence="1">PqqD family protein</fullName>
    </submittedName>
</protein>
<dbReference type="Gene3D" id="1.10.10.1150">
    <property type="entry name" value="Coenzyme PQQ synthesis protein D (PqqD)"/>
    <property type="match status" value="1"/>
</dbReference>
<reference evidence="1 2" key="1">
    <citation type="submission" date="2019-03" db="EMBL/GenBank/DDBJ databases">
        <title>The genome sequence of Nitrosococcus wardiae strain D1FHST reveals the archetypal metabolic capacity of ammonia-oxidizing Gammaproteobacteria.</title>
        <authorList>
            <person name="Wang L."/>
            <person name="Lim C.K."/>
            <person name="Hanson T.E."/>
            <person name="Dang H."/>
            <person name="Klotz M.G."/>
        </authorList>
    </citation>
    <scope>NUCLEOTIDE SEQUENCE [LARGE SCALE GENOMIC DNA]</scope>
    <source>
        <strain evidence="1 2">D1FHS</strain>
    </source>
</reference>